<dbReference type="Proteomes" id="UP001056120">
    <property type="component" value="Linkage Group LG04"/>
</dbReference>
<sequence length="100" mass="11109">MSECLPSLLRMYLQVKGSTIVTVHRNAIAITRGMPYCIPVSVISSQWGKVVTNLISQHTYPLFVCYQQSSLSLSSLSKIILSSKFSGSSTINRMKTRLKP</sequence>
<reference evidence="2" key="1">
    <citation type="journal article" date="2022" name="Mol. Ecol. Resour.">
        <title>The genomes of chicory, endive, great burdock and yacon provide insights into Asteraceae palaeo-polyploidization history and plant inulin production.</title>
        <authorList>
            <person name="Fan W."/>
            <person name="Wang S."/>
            <person name="Wang H."/>
            <person name="Wang A."/>
            <person name="Jiang F."/>
            <person name="Liu H."/>
            <person name="Zhao H."/>
            <person name="Xu D."/>
            <person name="Zhang Y."/>
        </authorList>
    </citation>
    <scope>NUCLEOTIDE SEQUENCE [LARGE SCALE GENOMIC DNA]</scope>
    <source>
        <strain evidence="2">cv. Yunnan</strain>
    </source>
</reference>
<reference evidence="1 2" key="2">
    <citation type="journal article" date="2022" name="Mol. Ecol. Resour.">
        <title>The genomes of chicory, endive, great burdock and yacon provide insights into Asteraceae paleo-polyploidization history and plant inulin production.</title>
        <authorList>
            <person name="Fan W."/>
            <person name="Wang S."/>
            <person name="Wang H."/>
            <person name="Wang A."/>
            <person name="Jiang F."/>
            <person name="Liu H."/>
            <person name="Zhao H."/>
            <person name="Xu D."/>
            <person name="Zhang Y."/>
        </authorList>
    </citation>
    <scope>NUCLEOTIDE SEQUENCE [LARGE SCALE GENOMIC DNA]</scope>
    <source>
        <strain evidence="2">cv. Yunnan</strain>
        <tissue evidence="1">Leaves</tissue>
    </source>
</reference>
<gene>
    <name evidence="1" type="ORF">L1987_12364</name>
</gene>
<proteinExistence type="predicted"/>
<evidence type="ECO:0000313" key="1">
    <source>
        <dbReference type="EMBL" id="KAI3818554.1"/>
    </source>
</evidence>
<organism evidence="1 2">
    <name type="scientific">Smallanthus sonchifolius</name>
    <dbReference type="NCBI Taxonomy" id="185202"/>
    <lineage>
        <taxon>Eukaryota</taxon>
        <taxon>Viridiplantae</taxon>
        <taxon>Streptophyta</taxon>
        <taxon>Embryophyta</taxon>
        <taxon>Tracheophyta</taxon>
        <taxon>Spermatophyta</taxon>
        <taxon>Magnoliopsida</taxon>
        <taxon>eudicotyledons</taxon>
        <taxon>Gunneridae</taxon>
        <taxon>Pentapetalae</taxon>
        <taxon>asterids</taxon>
        <taxon>campanulids</taxon>
        <taxon>Asterales</taxon>
        <taxon>Asteraceae</taxon>
        <taxon>Asteroideae</taxon>
        <taxon>Heliantheae alliance</taxon>
        <taxon>Millerieae</taxon>
        <taxon>Smallanthus</taxon>
    </lineage>
</organism>
<accession>A0ACB9JEE0</accession>
<name>A0ACB9JEE0_9ASTR</name>
<dbReference type="EMBL" id="CM042021">
    <property type="protein sequence ID" value="KAI3818554.1"/>
    <property type="molecule type" value="Genomic_DNA"/>
</dbReference>
<comment type="caution">
    <text evidence="1">The sequence shown here is derived from an EMBL/GenBank/DDBJ whole genome shotgun (WGS) entry which is preliminary data.</text>
</comment>
<protein>
    <submittedName>
        <fullName evidence="1">Uncharacterized protein</fullName>
    </submittedName>
</protein>
<evidence type="ECO:0000313" key="2">
    <source>
        <dbReference type="Proteomes" id="UP001056120"/>
    </source>
</evidence>
<keyword evidence="2" id="KW-1185">Reference proteome</keyword>